<reference evidence="1 2" key="1">
    <citation type="journal article" date="2011" name="PLoS Pathog.">
        <title>Dynamic evolution of pathogenicity revealed by sequencing and comparative genomics of 19 Pseudomonas syringae isolates.</title>
        <authorList>
            <person name="Baltrus D.A."/>
            <person name="Nishimura M.T."/>
            <person name="Romanchuk A."/>
            <person name="Chang J.H."/>
            <person name="Mukhtar M.S."/>
            <person name="Cherkis K."/>
            <person name="Roach J."/>
            <person name="Grant S.R."/>
            <person name="Jones C.D."/>
            <person name="Dangl J.L."/>
        </authorList>
    </citation>
    <scope>NUCLEOTIDE SEQUENCE [LARGE SCALE GENOMIC DNA]</scope>
    <source>
        <strain evidence="1 2">ES4326</strain>
    </source>
</reference>
<protein>
    <submittedName>
        <fullName evidence="1">Uncharacterized protein</fullName>
    </submittedName>
</protein>
<geneLocation type="plasmid" evidence="1 2">
    <name>pPma4326F</name>
</geneLocation>
<dbReference type="RefSeq" id="WP_138936852.1">
    <property type="nucleotide sequence ID" value="NZ_CP047261.1"/>
</dbReference>
<dbReference type="Proteomes" id="UP000003811">
    <property type="component" value="Plasmid pPma4326F"/>
</dbReference>
<evidence type="ECO:0000313" key="1">
    <source>
        <dbReference type="EMBL" id="QHF00494.1"/>
    </source>
</evidence>
<proteinExistence type="predicted"/>
<evidence type="ECO:0000313" key="2">
    <source>
        <dbReference type="Proteomes" id="UP000003811"/>
    </source>
</evidence>
<sequence length="87" mass="9652">MTRKIVQVSAVSSGGGYHPAVVALADDGSVWASSFDPDVMQFNQWEPLPVLAATDEEQMRLVEHQKSKAAEPALGFWKRFSVRFMGR</sequence>
<name>A0A8T8CB97_PSEYM</name>
<accession>A0A8T8CB97</accession>
<gene>
    <name evidence="1" type="ORF">PMA4326_028675</name>
</gene>
<dbReference type="AlphaFoldDB" id="A0A8T8CB97"/>
<organism evidence="1 2">
    <name type="scientific">Pseudomonas syringae pv. maculicola str. ES4326</name>
    <dbReference type="NCBI Taxonomy" id="629265"/>
    <lineage>
        <taxon>Bacteria</taxon>
        <taxon>Pseudomonadati</taxon>
        <taxon>Pseudomonadota</taxon>
        <taxon>Gammaproteobacteria</taxon>
        <taxon>Pseudomonadales</taxon>
        <taxon>Pseudomonadaceae</taxon>
        <taxon>Pseudomonas</taxon>
    </lineage>
</organism>
<keyword evidence="1" id="KW-0614">Plasmid</keyword>
<dbReference type="EMBL" id="CP047261">
    <property type="protein sequence ID" value="QHF00494.1"/>
    <property type="molecule type" value="Genomic_DNA"/>
</dbReference>